<keyword evidence="1" id="KW-0805">Transcription regulation</keyword>
<proteinExistence type="predicted"/>
<evidence type="ECO:0000256" key="2">
    <source>
        <dbReference type="ARBA" id="ARBA00023125"/>
    </source>
</evidence>
<keyword evidence="2" id="KW-0238">DNA-binding</keyword>
<evidence type="ECO:0000313" key="6">
    <source>
        <dbReference type="EMBL" id="AUM13358.1"/>
    </source>
</evidence>
<dbReference type="SMART" id="SM00342">
    <property type="entry name" value="HTH_ARAC"/>
    <property type="match status" value="1"/>
</dbReference>
<dbReference type="EMBL" id="CP022684">
    <property type="protein sequence ID" value="AUM13358.1"/>
    <property type="molecule type" value="Genomic_DNA"/>
</dbReference>
<reference evidence="7" key="1">
    <citation type="submission" date="2017-08" db="EMBL/GenBank/DDBJ databases">
        <title>Direct submision.</title>
        <authorList>
            <person name="Kim S.-J."/>
            <person name="Rhee S.-K."/>
        </authorList>
    </citation>
    <scope>NUCLEOTIDE SEQUENCE [LARGE SCALE GENOMIC DNA]</scope>
    <source>
        <strain evidence="7">GI5</strain>
    </source>
</reference>
<evidence type="ECO:0000256" key="1">
    <source>
        <dbReference type="ARBA" id="ARBA00023015"/>
    </source>
</evidence>
<dbReference type="InterPro" id="IPR018060">
    <property type="entry name" value="HTH_AraC"/>
</dbReference>
<dbReference type="Gene3D" id="1.10.10.60">
    <property type="entry name" value="Homeodomain-like"/>
    <property type="match status" value="1"/>
</dbReference>
<keyword evidence="3" id="KW-0804">Transcription</keyword>
<dbReference type="AlphaFoldDB" id="A0A2K9LM04"/>
<accession>A0A2K9LM04</accession>
<keyword evidence="7" id="KW-1185">Reference proteome</keyword>
<evidence type="ECO:0000256" key="4">
    <source>
        <dbReference type="ARBA" id="ARBA00037345"/>
    </source>
</evidence>
<evidence type="ECO:0000313" key="7">
    <source>
        <dbReference type="Proteomes" id="UP000235116"/>
    </source>
</evidence>
<dbReference type="PROSITE" id="PS01124">
    <property type="entry name" value="HTH_ARAC_FAMILY_2"/>
    <property type="match status" value="1"/>
</dbReference>
<organism evidence="6 7">
    <name type="scientific">Ketobacter alkanivorans</name>
    <dbReference type="NCBI Taxonomy" id="1917421"/>
    <lineage>
        <taxon>Bacteria</taxon>
        <taxon>Pseudomonadati</taxon>
        <taxon>Pseudomonadota</taxon>
        <taxon>Gammaproteobacteria</taxon>
        <taxon>Pseudomonadales</taxon>
        <taxon>Ketobacteraceae</taxon>
        <taxon>Ketobacter</taxon>
    </lineage>
</organism>
<name>A0A2K9LM04_9GAMM</name>
<dbReference type="InterPro" id="IPR050204">
    <property type="entry name" value="AraC_XylS_family_regulators"/>
</dbReference>
<dbReference type="InterPro" id="IPR009057">
    <property type="entry name" value="Homeodomain-like_sf"/>
</dbReference>
<dbReference type="GO" id="GO:0043565">
    <property type="term" value="F:sequence-specific DNA binding"/>
    <property type="evidence" value="ECO:0007669"/>
    <property type="project" value="InterPro"/>
</dbReference>
<evidence type="ECO:0000259" key="5">
    <source>
        <dbReference type="PROSITE" id="PS01124"/>
    </source>
</evidence>
<evidence type="ECO:0000256" key="3">
    <source>
        <dbReference type="ARBA" id="ARBA00023163"/>
    </source>
</evidence>
<sequence length="261" mass="28876">MDPSTLYLWKRRTLYVGGEQFSLREINSAASILLVALDQDLEVRIDQSPDSCVSRSVLVPAGTAASGEAKGRVACLFLDPFLDQDLHPLQRLMTQQIGPVFYDSCIESQQVQAFQCILQEQLDPGSAYRLLCDRVLPVCGHIPSRPSADQRVAKVIDMLKAEHGINVSNKVLAERVGVSSSQLQRLFKDATGIPIRRYRLWHRLFEASVLIGLGRSLTDAAVEAGFSDSSHFTHTYYSMLGLKPSAIMRGKSRTRILVGGD</sequence>
<dbReference type="GO" id="GO:0003700">
    <property type="term" value="F:DNA-binding transcription factor activity"/>
    <property type="evidence" value="ECO:0007669"/>
    <property type="project" value="InterPro"/>
</dbReference>
<protein>
    <recommendedName>
        <fullName evidence="5">HTH araC/xylS-type domain-containing protein</fullName>
    </recommendedName>
</protein>
<dbReference type="PANTHER" id="PTHR46796">
    <property type="entry name" value="HTH-TYPE TRANSCRIPTIONAL ACTIVATOR RHAS-RELATED"/>
    <property type="match status" value="1"/>
</dbReference>
<dbReference type="KEGG" id="kak:Kalk_13405"/>
<dbReference type="SUPFAM" id="SSF46689">
    <property type="entry name" value="Homeodomain-like"/>
    <property type="match status" value="2"/>
</dbReference>
<dbReference type="Pfam" id="PF12833">
    <property type="entry name" value="HTH_18"/>
    <property type="match status" value="1"/>
</dbReference>
<dbReference type="RefSeq" id="WP_101894736.1">
    <property type="nucleotide sequence ID" value="NZ_CP022684.1"/>
</dbReference>
<comment type="function">
    <text evidence="4">Regulatory protein of the TOL plasmid xyl operons. XylS activates the xylXYZLTEGFJQKIH operon required for the degradation of toluene, m-xylene and p-xylene.</text>
</comment>
<gene>
    <name evidence="6" type="ORF">Kalk_13405</name>
</gene>
<dbReference type="OrthoDB" id="5295226at2"/>
<dbReference type="Proteomes" id="UP000235116">
    <property type="component" value="Chromosome"/>
</dbReference>
<feature type="domain" description="HTH araC/xylS-type" evidence="5">
    <location>
        <begin position="150"/>
        <end position="250"/>
    </location>
</feature>